<evidence type="ECO:0000256" key="3">
    <source>
        <dbReference type="ARBA" id="ARBA00022989"/>
    </source>
</evidence>
<feature type="transmembrane region" description="Helical" evidence="5">
    <location>
        <begin position="136"/>
        <end position="154"/>
    </location>
</feature>
<evidence type="ECO:0000256" key="4">
    <source>
        <dbReference type="ARBA" id="ARBA00023136"/>
    </source>
</evidence>
<keyword evidence="4 5" id="KW-0472">Membrane</keyword>
<dbReference type="AlphaFoldDB" id="A0A0F9WMP4"/>
<evidence type="ECO:0000313" key="6">
    <source>
        <dbReference type="EMBL" id="KKN79883.1"/>
    </source>
</evidence>
<proteinExistence type="predicted"/>
<evidence type="ECO:0000256" key="5">
    <source>
        <dbReference type="SAM" id="Phobius"/>
    </source>
</evidence>
<dbReference type="InterPro" id="IPR006214">
    <property type="entry name" value="Bax_inhibitor_1-related"/>
</dbReference>
<sequence>MADVNTIRSAAGSRAAAIDEGLRTHMNKVYGTMSIGMLITFAAAWAISGLAVTTDPSAAAAQIGPDKYLTALGAALYTSPLKWVVMLAPLAFVFGLSAAMNKISAATAQTLFYAFAAVMGVSISSIFLVFTGYSIIQIFLVTSIAFAGLSLWGYTTKKDISGWGSFLIMGVIGLVVASIVNIFLASPALVFAISAIGVLIFAGLTAYDTQNIKNTYLAHAHHGDQEWLQKSGIMGALSLYLNFINMFMMLLQLFGNRE</sequence>
<keyword evidence="2 5" id="KW-0812">Transmembrane</keyword>
<dbReference type="PANTHER" id="PTHR23291:SF50">
    <property type="entry name" value="PROTEIN LIFEGUARD 4"/>
    <property type="match status" value="1"/>
</dbReference>
<organism evidence="6">
    <name type="scientific">marine sediment metagenome</name>
    <dbReference type="NCBI Taxonomy" id="412755"/>
    <lineage>
        <taxon>unclassified sequences</taxon>
        <taxon>metagenomes</taxon>
        <taxon>ecological metagenomes</taxon>
    </lineage>
</organism>
<evidence type="ECO:0000256" key="2">
    <source>
        <dbReference type="ARBA" id="ARBA00022692"/>
    </source>
</evidence>
<keyword evidence="3 5" id="KW-1133">Transmembrane helix</keyword>
<protein>
    <recommendedName>
        <fullName evidence="7">Inner membrane protein YbhL</fullName>
    </recommendedName>
</protein>
<dbReference type="GO" id="GO:0005886">
    <property type="term" value="C:plasma membrane"/>
    <property type="evidence" value="ECO:0007669"/>
    <property type="project" value="TreeGrafter"/>
</dbReference>
<dbReference type="Pfam" id="PF01027">
    <property type="entry name" value="Bax1-I"/>
    <property type="match status" value="1"/>
</dbReference>
<comment type="caution">
    <text evidence="6">The sequence shown here is derived from an EMBL/GenBank/DDBJ whole genome shotgun (WGS) entry which is preliminary data.</text>
</comment>
<feature type="transmembrane region" description="Helical" evidence="5">
    <location>
        <begin position="81"/>
        <end position="99"/>
    </location>
</feature>
<reference evidence="6" key="1">
    <citation type="journal article" date="2015" name="Nature">
        <title>Complex archaea that bridge the gap between prokaryotes and eukaryotes.</title>
        <authorList>
            <person name="Spang A."/>
            <person name="Saw J.H."/>
            <person name="Jorgensen S.L."/>
            <person name="Zaremba-Niedzwiedzka K."/>
            <person name="Martijn J."/>
            <person name="Lind A.E."/>
            <person name="van Eijk R."/>
            <person name="Schleper C."/>
            <person name="Guy L."/>
            <person name="Ettema T.J."/>
        </authorList>
    </citation>
    <scope>NUCLEOTIDE SEQUENCE</scope>
</reference>
<feature type="transmembrane region" description="Helical" evidence="5">
    <location>
        <begin position="190"/>
        <end position="207"/>
    </location>
</feature>
<dbReference type="CDD" id="cd10432">
    <property type="entry name" value="BI-1-like_bacterial"/>
    <property type="match status" value="1"/>
</dbReference>
<name>A0A0F9WMP4_9ZZZZ</name>
<feature type="transmembrane region" description="Helical" evidence="5">
    <location>
        <begin position="29"/>
        <end position="47"/>
    </location>
</feature>
<feature type="transmembrane region" description="Helical" evidence="5">
    <location>
        <begin position="237"/>
        <end position="255"/>
    </location>
</feature>
<comment type="subcellular location">
    <subcellularLocation>
        <location evidence="1">Membrane</location>
        <topology evidence="1">Multi-pass membrane protein</topology>
    </subcellularLocation>
</comment>
<dbReference type="PANTHER" id="PTHR23291">
    <property type="entry name" value="BAX INHIBITOR-RELATED"/>
    <property type="match status" value="1"/>
</dbReference>
<gene>
    <name evidence="6" type="ORF">LCGC14_0336040</name>
</gene>
<feature type="transmembrane region" description="Helical" evidence="5">
    <location>
        <begin position="111"/>
        <end position="130"/>
    </location>
</feature>
<accession>A0A0F9WMP4</accession>
<evidence type="ECO:0000256" key="1">
    <source>
        <dbReference type="ARBA" id="ARBA00004141"/>
    </source>
</evidence>
<dbReference type="EMBL" id="LAZR01000241">
    <property type="protein sequence ID" value="KKN79883.1"/>
    <property type="molecule type" value="Genomic_DNA"/>
</dbReference>
<evidence type="ECO:0008006" key="7">
    <source>
        <dbReference type="Google" id="ProtNLM"/>
    </source>
</evidence>
<feature type="transmembrane region" description="Helical" evidence="5">
    <location>
        <begin position="166"/>
        <end position="184"/>
    </location>
</feature>